<sequence>MSRYVWLHDKMIKEEDAHLPFFDRGYYFGDGVYEVIRIYSGKPFMLTAHWKRLERSASEINIEMTVTKQAFSDIIFQLKEKNEIHNGYVYFQMTRGIEERQHLYSNDLSPVITAFAKESDIPLDKQKHGVSLWAMEDIRWLRCDIKTIHLLANVMAKNTAFTHGAEEALLHRGNTVTEGASTNIFLVKNGVIYTHPADNYILNGITRQVVIELAKENRFPLKETPFSLIDISENDEMFITSTTLEIVPVTCIRGSIEVTLQPGIVTRKLQAAFQAREK</sequence>
<dbReference type="CDD" id="cd01558">
    <property type="entry name" value="D-AAT_like"/>
    <property type="match status" value="1"/>
</dbReference>
<evidence type="ECO:0000256" key="11">
    <source>
        <dbReference type="RuleBase" id="RU004516"/>
    </source>
</evidence>
<dbReference type="PANTHER" id="PTHR42743">
    <property type="entry name" value="AMINO-ACID AMINOTRANSFERASE"/>
    <property type="match status" value="1"/>
</dbReference>
<comment type="subunit">
    <text evidence="3">Homodimer.</text>
</comment>
<organism evidence="13 14">
    <name type="scientific">Aliibacillus thermotolerans</name>
    <dbReference type="NCBI Taxonomy" id="1834418"/>
    <lineage>
        <taxon>Bacteria</taxon>
        <taxon>Bacillati</taxon>
        <taxon>Bacillota</taxon>
        <taxon>Bacilli</taxon>
        <taxon>Bacillales</taxon>
        <taxon>Bacillaceae</taxon>
        <taxon>Aliibacillus</taxon>
    </lineage>
</organism>
<protein>
    <recommendedName>
        <fullName evidence="5 12">D-alanine aminotransferase</fullName>
        <ecNumber evidence="4 12">2.6.1.21</ecNumber>
    </recommendedName>
</protein>
<dbReference type="InterPro" id="IPR001544">
    <property type="entry name" value="Aminotrans_IV"/>
</dbReference>
<evidence type="ECO:0000256" key="4">
    <source>
        <dbReference type="ARBA" id="ARBA00012874"/>
    </source>
</evidence>
<keyword evidence="8 11" id="KW-0663">Pyridoxal phosphate</keyword>
<dbReference type="InterPro" id="IPR036038">
    <property type="entry name" value="Aminotransferase-like"/>
</dbReference>
<evidence type="ECO:0000256" key="5">
    <source>
        <dbReference type="ARBA" id="ARBA00021779"/>
    </source>
</evidence>
<reference evidence="14" key="1">
    <citation type="journal article" date="2019" name="Int. J. Syst. Evol. Microbiol.">
        <title>The Global Catalogue of Microorganisms (GCM) 10K type strain sequencing project: providing services to taxonomists for standard genome sequencing and annotation.</title>
        <authorList>
            <consortium name="The Broad Institute Genomics Platform"/>
            <consortium name="The Broad Institute Genome Sequencing Center for Infectious Disease"/>
            <person name="Wu L."/>
            <person name="Ma J."/>
        </authorList>
    </citation>
    <scope>NUCLEOTIDE SEQUENCE [LARGE SCALE GENOMIC DNA]</scope>
    <source>
        <strain evidence="14">CGMCC 1.15790</strain>
    </source>
</reference>
<accession>A0ABW0U7V1</accession>
<comment type="similarity">
    <text evidence="2 10">Belongs to the class-IV pyridoxal-phosphate-dependent aminotransferase family.</text>
</comment>
<evidence type="ECO:0000313" key="13">
    <source>
        <dbReference type="EMBL" id="MFC5629208.1"/>
    </source>
</evidence>
<dbReference type="GO" id="GO:0047810">
    <property type="term" value="F:D-alanine-2-oxoglutarate aminotransferase activity"/>
    <property type="evidence" value="ECO:0007669"/>
    <property type="project" value="UniProtKB-EC"/>
</dbReference>
<evidence type="ECO:0000256" key="8">
    <source>
        <dbReference type="ARBA" id="ARBA00022898"/>
    </source>
</evidence>
<keyword evidence="6 13" id="KW-0032">Aminotransferase</keyword>
<dbReference type="Gene3D" id="3.20.10.10">
    <property type="entry name" value="D-amino Acid Aminotransferase, subunit A, domain 2"/>
    <property type="match status" value="1"/>
</dbReference>
<evidence type="ECO:0000256" key="9">
    <source>
        <dbReference type="ARBA" id="ARBA00047911"/>
    </source>
</evidence>
<proteinExistence type="inferred from homology"/>
<evidence type="ECO:0000256" key="6">
    <source>
        <dbReference type="ARBA" id="ARBA00022576"/>
    </source>
</evidence>
<comment type="function">
    <text evidence="12">Acts on the D-isomers of alanine, leucine, aspartate, glutamate, aminobutyrate, norvaline and asparagine. The enzyme transfers an amino group from a substrate D-amino acid to the pyridoxal phosphate cofactor to form pyridoxamine and an alpha-keto acid in the first half-reaction.</text>
</comment>
<dbReference type="SUPFAM" id="SSF56752">
    <property type="entry name" value="D-aminoacid aminotransferase-like PLP-dependent enzymes"/>
    <property type="match status" value="1"/>
</dbReference>
<dbReference type="InterPro" id="IPR018300">
    <property type="entry name" value="Aminotrans_IV_CS"/>
</dbReference>
<keyword evidence="7 13" id="KW-0808">Transferase</keyword>
<evidence type="ECO:0000256" key="1">
    <source>
        <dbReference type="ARBA" id="ARBA00001933"/>
    </source>
</evidence>
<gene>
    <name evidence="13" type="primary">dat</name>
    <name evidence="13" type="ORF">ACFPTR_10070</name>
</gene>
<evidence type="ECO:0000256" key="12">
    <source>
        <dbReference type="RuleBase" id="RU004520"/>
    </source>
</evidence>
<dbReference type="InterPro" id="IPR005784">
    <property type="entry name" value="D_amino_transT"/>
</dbReference>
<evidence type="ECO:0000256" key="3">
    <source>
        <dbReference type="ARBA" id="ARBA00011738"/>
    </source>
</evidence>
<evidence type="ECO:0000256" key="10">
    <source>
        <dbReference type="RuleBase" id="RU004106"/>
    </source>
</evidence>
<dbReference type="Gene3D" id="3.30.470.10">
    <property type="match status" value="1"/>
</dbReference>
<keyword evidence="14" id="KW-1185">Reference proteome</keyword>
<comment type="catalytic activity">
    <reaction evidence="9 12">
        <text>D-alanine + 2-oxoglutarate = D-glutamate + pyruvate</text>
        <dbReference type="Rhea" id="RHEA:15869"/>
        <dbReference type="ChEBI" id="CHEBI:15361"/>
        <dbReference type="ChEBI" id="CHEBI:16810"/>
        <dbReference type="ChEBI" id="CHEBI:29986"/>
        <dbReference type="ChEBI" id="CHEBI:57416"/>
        <dbReference type="EC" id="2.6.1.21"/>
    </reaction>
</comment>
<dbReference type="InterPro" id="IPR043132">
    <property type="entry name" value="BCAT-like_C"/>
</dbReference>
<dbReference type="Proteomes" id="UP001596143">
    <property type="component" value="Unassembled WGS sequence"/>
</dbReference>
<evidence type="ECO:0000256" key="7">
    <source>
        <dbReference type="ARBA" id="ARBA00022679"/>
    </source>
</evidence>
<evidence type="ECO:0000313" key="14">
    <source>
        <dbReference type="Proteomes" id="UP001596143"/>
    </source>
</evidence>
<comment type="cofactor">
    <cofactor evidence="1 11">
        <name>pyridoxal 5'-phosphate</name>
        <dbReference type="ChEBI" id="CHEBI:597326"/>
    </cofactor>
</comment>
<dbReference type="Pfam" id="PF01063">
    <property type="entry name" value="Aminotran_4"/>
    <property type="match status" value="1"/>
</dbReference>
<dbReference type="EMBL" id="JBHSPF010000055">
    <property type="protein sequence ID" value="MFC5629208.1"/>
    <property type="molecule type" value="Genomic_DNA"/>
</dbReference>
<dbReference type="InterPro" id="IPR043131">
    <property type="entry name" value="BCAT-like_N"/>
</dbReference>
<dbReference type="PANTHER" id="PTHR42743:SF10">
    <property type="entry name" value="D-ALANINE AMINOTRANSFERASE"/>
    <property type="match status" value="1"/>
</dbReference>
<dbReference type="EC" id="2.6.1.21" evidence="4 12"/>
<name>A0ABW0U7V1_9BACI</name>
<comment type="caution">
    <text evidence="13">The sequence shown here is derived from an EMBL/GenBank/DDBJ whole genome shotgun (WGS) entry which is preliminary data.</text>
</comment>
<dbReference type="NCBIfam" id="TIGR01121">
    <property type="entry name" value="D_amino_aminoT"/>
    <property type="match status" value="1"/>
</dbReference>
<evidence type="ECO:0000256" key="2">
    <source>
        <dbReference type="ARBA" id="ARBA00009320"/>
    </source>
</evidence>
<dbReference type="InterPro" id="IPR050571">
    <property type="entry name" value="Class-IV_PLP-Dep_Aminotrnsfr"/>
</dbReference>
<dbReference type="PROSITE" id="PS00770">
    <property type="entry name" value="AA_TRANSFER_CLASS_4"/>
    <property type="match status" value="1"/>
</dbReference>
<dbReference type="RefSeq" id="WP_270898505.1">
    <property type="nucleotide sequence ID" value="NZ_JBHSPF010000055.1"/>
</dbReference>